<organism evidence="1 2">
    <name type="scientific">Truncatella angustata</name>
    <dbReference type="NCBI Taxonomy" id="152316"/>
    <lineage>
        <taxon>Eukaryota</taxon>
        <taxon>Fungi</taxon>
        <taxon>Dikarya</taxon>
        <taxon>Ascomycota</taxon>
        <taxon>Pezizomycotina</taxon>
        <taxon>Sordariomycetes</taxon>
        <taxon>Xylariomycetidae</taxon>
        <taxon>Amphisphaeriales</taxon>
        <taxon>Sporocadaceae</taxon>
        <taxon>Truncatella</taxon>
    </lineage>
</organism>
<dbReference type="GeneID" id="70134780"/>
<comment type="caution">
    <text evidence="1">The sequence shown here is derived from an EMBL/GenBank/DDBJ whole genome shotgun (WGS) entry which is preliminary data.</text>
</comment>
<accession>A0A9P8UK25</accession>
<evidence type="ECO:0000313" key="2">
    <source>
        <dbReference type="Proteomes" id="UP000758603"/>
    </source>
</evidence>
<proteinExistence type="predicted"/>
<dbReference type="AlphaFoldDB" id="A0A9P8UK25"/>
<dbReference type="EMBL" id="JAGPXC010000004">
    <property type="protein sequence ID" value="KAH6653950.1"/>
    <property type="molecule type" value="Genomic_DNA"/>
</dbReference>
<keyword evidence="2" id="KW-1185">Reference proteome</keyword>
<gene>
    <name evidence="1" type="ORF">BKA67DRAFT_645752</name>
</gene>
<dbReference type="Proteomes" id="UP000758603">
    <property type="component" value="Unassembled WGS sequence"/>
</dbReference>
<protein>
    <submittedName>
        <fullName evidence="1">Uncharacterized protein</fullName>
    </submittedName>
</protein>
<name>A0A9P8UK25_9PEZI</name>
<dbReference type="RefSeq" id="XP_045958220.1">
    <property type="nucleotide sequence ID" value="XM_046105889.1"/>
</dbReference>
<evidence type="ECO:0000313" key="1">
    <source>
        <dbReference type="EMBL" id="KAH6653950.1"/>
    </source>
</evidence>
<sequence>MTTERVFCWLAGRVLVSVRTESFNRCHRQFLRFTGRNGAVMAFSSALLTANRTFRVCDPRNTPNSLRNSTAAIQTCYRQAPWRPNSRTALDLLVATFSSQRMRFSSLVESSMAQ</sequence>
<reference evidence="1" key="1">
    <citation type="journal article" date="2021" name="Nat. Commun.">
        <title>Genetic determinants of endophytism in the Arabidopsis root mycobiome.</title>
        <authorList>
            <person name="Mesny F."/>
            <person name="Miyauchi S."/>
            <person name="Thiergart T."/>
            <person name="Pickel B."/>
            <person name="Atanasova L."/>
            <person name="Karlsson M."/>
            <person name="Huettel B."/>
            <person name="Barry K.W."/>
            <person name="Haridas S."/>
            <person name="Chen C."/>
            <person name="Bauer D."/>
            <person name="Andreopoulos W."/>
            <person name="Pangilinan J."/>
            <person name="LaButti K."/>
            <person name="Riley R."/>
            <person name="Lipzen A."/>
            <person name="Clum A."/>
            <person name="Drula E."/>
            <person name="Henrissat B."/>
            <person name="Kohler A."/>
            <person name="Grigoriev I.V."/>
            <person name="Martin F.M."/>
            <person name="Hacquard S."/>
        </authorList>
    </citation>
    <scope>NUCLEOTIDE SEQUENCE</scope>
    <source>
        <strain evidence="1">MPI-SDFR-AT-0073</strain>
    </source>
</reference>